<dbReference type="PANTHER" id="PTHR10605:SF56">
    <property type="entry name" value="BIFUNCTIONAL HEPARAN SULFATE N-DEACETYLASE_N-SULFOTRANSFERASE"/>
    <property type="match status" value="1"/>
</dbReference>
<sequence>MTLPNFLIIGAAKAATSSIFNYLTQHPDVYGPAIKEPAFFAFENEIVDFKGPGDERLNNTVVTDFDKYQSLFDDVKEEKVIGEASVVYLYDEQAAYRIRHYVPDVKIIVIIRNPVDRAFSSYGHLKRDGREMLMTLGEALKQEEIRKKNNWQHLWHYAEMGFYYDSLKRYYEQFPAENIAVYTYDEFKSSPIDVLKKMFKFLEIDETFLPEMSRKYNVTGVPRSKILHSFLHKPSGVKEIFKKIIPGDIRKSIRNKITDKNIMARKTEIEQSTRELLQNMYREDILKTQ</sequence>
<dbReference type="GO" id="GO:0008146">
    <property type="term" value="F:sulfotransferase activity"/>
    <property type="evidence" value="ECO:0007669"/>
    <property type="project" value="InterPro"/>
</dbReference>
<evidence type="ECO:0000259" key="3">
    <source>
        <dbReference type="Pfam" id="PF00685"/>
    </source>
</evidence>
<evidence type="ECO:0000256" key="2">
    <source>
        <dbReference type="ARBA" id="ARBA00023180"/>
    </source>
</evidence>
<accession>A0A3B0X2Z7</accession>
<gene>
    <name evidence="4" type="ORF">MNBD_GAMMA10-1331</name>
</gene>
<feature type="domain" description="Sulfotransferase" evidence="3">
    <location>
        <begin position="103"/>
        <end position="281"/>
    </location>
</feature>
<dbReference type="PANTHER" id="PTHR10605">
    <property type="entry name" value="HEPARAN SULFATE SULFOTRANSFERASE"/>
    <property type="match status" value="1"/>
</dbReference>
<dbReference type="SUPFAM" id="SSF52540">
    <property type="entry name" value="P-loop containing nucleoside triphosphate hydrolases"/>
    <property type="match status" value="1"/>
</dbReference>
<feature type="non-terminal residue" evidence="4">
    <location>
        <position position="289"/>
    </location>
</feature>
<evidence type="ECO:0000256" key="1">
    <source>
        <dbReference type="ARBA" id="ARBA00022679"/>
    </source>
</evidence>
<keyword evidence="2" id="KW-0325">Glycoprotein</keyword>
<evidence type="ECO:0000313" key="4">
    <source>
        <dbReference type="EMBL" id="VAW62645.1"/>
    </source>
</evidence>
<name>A0A3B0X2Z7_9ZZZZ</name>
<proteinExistence type="predicted"/>
<dbReference type="Pfam" id="PF00685">
    <property type="entry name" value="Sulfotransfer_1"/>
    <property type="match status" value="1"/>
</dbReference>
<organism evidence="4">
    <name type="scientific">hydrothermal vent metagenome</name>
    <dbReference type="NCBI Taxonomy" id="652676"/>
    <lineage>
        <taxon>unclassified sequences</taxon>
        <taxon>metagenomes</taxon>
        <taxon>ecological metagenomes</taxon>
    </lineage>
</organism>
<protein>
    <submittedName>
        <fullName evidence="4">Sulfotransferase</fullName>
    </submittedName>
</protein>
<dbReference type="InterPro" id="IPR000863">
    <property type="entry name" value="Sulfotransferase_dom"/>
</dbReference>
<dbReference type="Gene3D" id="3.40.50.300">
    <property type="entry name" value="P-loop containing nucleotide triphosphate hydrolases"/>
    <property type="match status" value="1"/>
</dbReference>
<dbReference type="InterPro" id="IPR037359">
    <property type="entry name" value="NST/OST"/>
</dbReference>
<dbReference type="AlphaFoldDB" id="A0A3B0X2Z7"/>
<keyword evidence="1 4" id="KW-0808">Transferase</keyword>
<reference evidence="4" key="1">
    <citation type="submission" date="2018-06" db="EMBL/GenBank/DDBJ databases">
        <authorList>
            <person name="Zhirakovskaya E."/>
        </authorList>
    </citation>
    <scope>NUCLEOTIDE SEQUENCE</scope>
</reference>
<dbReference type="InterPro" id="IPR027417">
    <property type="entry name" value="P-loop_NTPase"/>
</dbReference>
<dbReference type="EMBL" id="UOFJ01000076">
    <property type="protein sequence ID" value="VAW62645.1"/>
    <property type="molecule type" value="Genomic_DNA"/>
</dbReference>